<accession>A0A5N7CBF5</accession>
<evidence type="ECO:0000256" key="4">
    <source>
        <dbReference type="ARBA" id="ARBA00023295"/>
    </source>
</evidence>
<dbReference type="InterPro" id="IPR002594">
    <property type="entry name" value="GH12"/>
</dbReference>
<sequence length="98" mass="10815">MWGKVSGTGSQCTYVDKISGDGASWHVKWNWSGGDYSVKSYPNSGVELQKKHAKDISSIPTSTKRNYDNTNINADVAYDLFTAANINHVTYSGDYVLM</sequence>
<name>A0A5N7CBF5_PETAA</name>
<dbReference type="InterPro" id="IPR013319">
    <property type="entry name" value="GH11/12"/>
</dbReference>
<dbReference type="Proteomes" id="UP000326877">
    <property type="component" value="Unassembled WGS sequence"/>
</dbReference>
<dbReference type="GO" id="GO:0000272">
    <property type="term" value="P:polysaccharide catabolic process"/>
    <property type="evidence" value="ECO:0007669"/>
    <property type="project" value="UniProtKB-KW"/>
</dbReference>
<dbReference type="OrthoDB" id="89349at2759"/>
<gene>
    <name evidence="6" type="ORF">BDV23DRAFT_153733</name>
</gene>
<keyword evidence="3 5" id="KW-0378">Hydrolase</keyword>
<dbReference type="Gene3D" id="2.60.120.180">
    <property type="match status" value="1"/>
</dbReference>
<keyword evidence="6" id="KW-0430">Lectin</keyword>
<evidence type="ECO:0000256" key="1">
    <source>
        <dbReference type="ARBA" id="ARBA00005519"/>
    </source>
</evidence>
<evidence type="ECO:0000313" key="6">
    <source>
        <dbReference type="EMBL" id="KAE8391098.1"/>
    </source>
</evidence>
<protein>
    <submittedName>
        <fullName evidence="6">Concanavalin A-like lectin/glucanase domain-containing protein</fullName>
    </submittedName>
</protein>
<evidence type="ECO:0000256" key="3">
    <source>
        <dbReference type="ARBA" id="ARBA00022801"/>
    </source>
</evidence>
<dbReference type="Pfam" id="PF01670">
    <property type="entry name" value="Glyco_hydro_12"/>
    <property type="match status" value="1"/>
</dbReference>
<evidence type="ECO:0000256" key="2">
    <source>
        <dbReference type="ARBA" id="ARBA00022729"/>
    </source>
</evidence>
<keyword evidence="5" id="KW-0624">Polysaccharide degradation</keyword>
<keyword evidence="2" id="KW-0732">Signal</keyword>
<keyword evidence="5" id="KW-0119">Carbohydrate metabolism</keyword>
<dbReference type="SUPFAM" id="SSF49899">
    <property type="entry name" value="Concanavalin A-like lectins/glucanases"/>
    <property type="match status" value="1"/>
</dbReference>
<feature type="non-terminal residue" evidence="6">
    <location>
        <position position="98"/>
    </location>
</feature>
<dbReference type="PANTHER" id="PTHR34002:SF10">
    <property type="entry name" value="PUTATIVE-RELATED"/>
    <property type="match status" value="1"/>
</dbReference>
<reference evidence="6" key="1">
    <citation type="submission" date="2019-04" db="EMBL/GenBank/DDBJ databases">
        <title>Friends and foes A comparative genomics studyof 23 Aspergillus species from section Flavi.</title>
        <authorList>
            <consortium name="DOE Joint Genome Institute"/>
            <person name="Kjaerbolling I."/>
            <person name="Vesth T."/>
            <person name="Frisvad J.C."/>
            <person name="Nybo J.L."/>
            <person name="Theobald S."/>
            <person name="Kildgaard S."/>
            <person name="Isbrandt T."/>
            <person name="Kuo A."/>
            <person name="Sato A."/>
            <person name="Lyhne E.K."/>
            <person name="Kogle M.E."/>
            <person name="Wiebenga A."/>
            <person name="Kun R.S."/>
            <person name="Lubbers R.J."/>
            <person name="Makela M.R."/>
            <person name="Barry K."/>
            <person name="Chovatia M."/>
            <person name="Clum A."/>
            <person name="Daum C."/>
            <person name="Haridas S."/>
            <person name="He G."/>
            <person name="LaButti K."/>
            <person name="Lipzen A."/>
            <person name="Mondo S."/>
            <person name="Riley R."/>
            <person name="Salamov A."/>
            <person name="Simmons B.A."/>
            <person name="Magnuson J.K."/>
            <person name="Henrissat B."/>
            <person name="Mortensen U.H."/>
            <person name="Larsen T.O."/>
            <person name="Devries R.P."/>
            <person name="Grigoriev I.V."/>
            <person name="Machida M."/>
            <person name="Baker S.E."/>
            <person name="Andersen M.R."/>
        </authorList>
    </citation>
    <scope>NUCLEOTIDE SEQUENCE [LARGE SCALE GENOMIC DNA]</scope>
    <source>
        <strain evidence="6">IBT 14317</strain>
    </source>
</reference>
<dbReference type="GO" id="GO:0008810">
    <property type="term" value="F:cellulase activity"/>
    <property type="evidence" value="ECO:0007669"/>
    <property type="project" value="InterPro"/>
</dbReference>
<proteinExistence type="inferred from homology"/>
<dbReference type="GO" id="GO:0030246">
    <property type="term" value="F:carbohydrate binding"/>
    <property type="evidence" value="ECO:0007669"/>
    <property type="project" value="UniProtKB-KW"/>
</dbReference>
<keyword evidence="4 5" id="KW-0326">Glycosidase</keyword>
<comment type="similarity">
    <text evidence="1 5">Belongs to the glycosyl hydrolase 12 (cellulase H) family.</text>
</comment>
<dbReference type="PANTHER" id="PTHR34002">
    <property type="entry name" value="BLR1656 PROTEIN"/>
    <property type="match status" value="1"/>
</dbReference>
<dbReference type="AlphaFoldDB" id="A0A5N7CBF5"/>
<organism evidence="6">
    <name type="scientific">Petromyces alliaceus</name>
    <name type="common">Aspergillus alliaceus</name>
    <dbReference type="NCBI Taxonomy" id="209559"/>
    <lineage>
        <taxon>Eukaryota</taxon>
        <taxon>Fungi</taxon>
        <taxon>Dikarya</taxon>
        <taxon>Ascomycota</taxon>
        <taxon>Pezizomycotina</taxon>
        <taxon>Eurotiomycetes</taxon>
        <taxon>Eurotiomycetidae</taxon>
        <taxon>Eurotiales</taxon>
        <taxon>Aspergillaceae</taxon>
        <taxon>Aspergillus</taxon>
        <taxon>Aspergillus subgen. Circumdati</taxon>
    </lineage>
</organism>
<dbReference type="EMBL" id="ML735248">
    <property type="protein sequence ID" value="KAE8391098.1"/>
    <property type="molecule type" value="Genomic_DNA"/>
</dbReference>
<evidence type="ECO:0000256" key="5">
    <source>
        <dbReference type="RuleBase" id="RU361163"/>
    </source>
</evidence>
<dbReference type="InterPro" id="IPR013320">
    <property type="entry name" value="ConA-like_dom_sf"/>
</dbReference>